<dbReference type="Proteomes" id="UP000186955">
    <property type="component" value="Unassembled WGS sequence"/>
</dbReference>
<protein>
    <submittedName>
        <fullName evidence="1">Uncharacterized protein</fullName>
    </submittedName>
</protein>
<evidence type="ECO:0000313" key="2">
    <source>
        <dbReference type="Proteomes" id="UP000186955"/>
    </source>
</evidence>
<reference evidence="1 2" key="1">
    <citation type="submission" date="2016-10" db="EMBL/GenBank/DDBJ databases">
        <title>Genome sequence of the ascomycete fungus Penicillium subrubescens.</title>
        <authorList>
            <person name="De Vries R.P."/>
            <person name="Peng M."/>
            <person name="Dilokpimol A."/>
            <person name="Hilden K."/>
            <person name="Makela M.R."/>
            <person name="Grigoriev I."/>
            <person name="Riley R."/>
            <person name="Granchi Z."/>
        </authorList>
    </citation>
    <scope>NUCLEOTIDE SEQUENCE [LARGE SCALE GENOMIC DNA]</scope>
    <source>
        <strain evidence="1 2">CBS 132785</strain>
    </source>
</reference>
<name>A0A1Q5UQ29_9EURO</name>
<accession>A0A1Q5UQ29</accession>
<sequence length="61" mass="6974">MHILPKYLEYYTSAQISNELGLTASLQSAQQPDDPFSTFSTLLDDLRGLKALDKNERYPHM</sequence>
<evidence type="ECO:0000313" key="1">
    <source>
        <dbReference type="EMBL" id="OKP14564.1"/>
    </source>
</evidence>
<keyword evidence="2" id="KW-1185">Reference proteome</keyword>
<comment type="caution">
    <text evidence="1">The sequence shown here is derived from an EMBL/GenBank/DDBJ whole genome shotgun (WGS) entry which is preliminary data.</text>
</comment>
<organism evidence="1 2">
    <name type="scientific">Penicillium subrubescens</name>
    <dbReference type="NCBI Taxonomy" id="1316194"/>
    <lineage>
        <taxon>Eukaryota</taxon>
        <taxon>Fungi</taxon>
        <taxon>Dikarya</taxon>
        <taxon>Ascomycota</taxon>
        <taxon>Pezizomycotina</taxon>
        <taxon>Eurotiomycetes</taxon>
        <taxon>Eurotiomycetidae</taxon>
        <taxon>Eurotiales</taxon>
        <taxon>Aspergillaceae</taxon>
        <taxon>Penicillium</taxon>
    </lineage>
</organism>
<dbReference type="EMBL" id="MNBE01000079">
    <property type="protein sequence ID" value="OKP14564.1"/>
    <property type="molecule type" value="Genomic_DNA"/>
</dbReference>
<gene>
    <name evidence="1" type="ORF">PENSUB_13916</name>
</gene>
<dbReference type="AlphaFoldDB" id="A0A1Q5UQ29"/>
<proteinExistence type="predicted"/>